<accession>A0ACC3CDG5</accession>
<keyword evidence="2" id="KW-1185">Reference proteome</keyword>
<organism evidence="1 2">
    <name type="scientific">Pyropia yezoensis</name>
    <name type="common">Susabi-nori</name>
    <name type="synonym">Porphyra yezoensis</name>
    <dbReference type="NCBI Taxonomy" id="2788"/>
    <lineage>
        <taxon>Eukaryota</taxon>
        <taxon>Rhodophyta</taxon>
        <taxon>Bangiophyceae</taxon>
        <taxon>Bangiales</taxon>
        <taxon>Bangiaceae</taxon>
        <taxon>Pyropia</taxon>
    </lineage>
</organism>
<dbReference type="Proteomes" id="UP000798662">
    <property type="component" value="Chromosome 3"/>
</dbReference>
<proteinExistence type="predicted"/>
<gene>
    <name evidence="1" type="ORF">I4F81_010708</name>
</gene>
<protein>
    <submittedName>
        <fullName evidence="1">Uncharacterized protein</fullName>
    </submittedName>
</protein>
<evidence type="ECO:0000313" key="2">
    <source>
        <dbReference type="Proteomes" id="UP000798662"/>
    </source>
</evidence>
<reference evidence="1" key="1">
    <citation type="submission" date="2019-11" db="EMBL/GenBank/DDBJ databases">
        <title>Nori genome reveals adaptations in red seaweeds to the harsh intertidal environment.</title>
        <authorList>
            <person name="Wang D."/>
            <person name="Mao Y."/>
        </authorList>
    </citation>
    <scope>NUCLEOTIDE SEQUENCE</scope>
    <source>
        <tissue evidence="1">Gametophyte</tissue>
    </source>
</reference>
<comment type="caution">
    <text evidence="1">The sequence shown here is derived from an EMBL/GenBank/DDBJ whole genome shotgun (WGS) entry which is preliminary data.</text>
</comment>
<dbReference type="EMBL" id="CM020620">
    <property type="protein sequence ID" value="KAK1868214.1"/>
    <property type="molecule type" value="Genomic_DNA"/>
</dbReference>
<name>A0ACC3CDG5_PYRYE</name>
<evidence type="ECO:0000313" key="1">
    <source>
        <dbReference type="EMBL" id="KAK1868214.1"/>
    </source>
</evidence>
<sequence length="847" mass="86067">MAVAALRLGALARRLLPPPPLRPPPFSRARRRAAASTGAGRSPEPSLAATAAAGAPPLVAEPPPAAIRNVALVAHVDHGKSSLADALLRRTATVPPSSLSKDAPFLDDMPLERERGITIKARAVLMRVAAAVSPPPPLPPRGASGAGGVVGEGPRPPLEPSAVFILPPAGHPPTPPARTYHINLLDTPGHSDFSHEASRVLAAVEGALLLVDASQGPQAQTLAVAAMARAAGVPLLPVLTKVDMPAADVPGVAAALARLTGTPVGDVVVTSARTGEGVDELLRAILARVPPPLVREQPVEAAPSTRASAAMPSPTSLARAPPSALVPGTGEDLPLRALVFDSRFDPFRGVVMLLRVVSGRVRKGDRVVLMHGSAEVAAEAAAAAEEGDDEDVGAGLPSASLGDSWSKQAGGGGGGGGGGGPSVHVVDSVGVLSPTETSTPSLGTGEIGYVTAALRRVHDARVGDTLTHATGCGLGPAAAPLAGYARPRPVVYCGLYPSPDGGGGGGGDGGGDYAKLRAALAKLQLNDASLTYAPHRSPALGVGVRVGALGLLHLDVVQARLEREFGLALTATAPSVSYRVHDGTGPGGGPSIVAAAADLPSSRSVGVDEPFVKCDILVPDEHVGAVMELAQARRGELEDMRYLTDDAVDDATATVTAAPGNGSGGSDGQGGVAGAPAAAAAAAADDPGQVLLCYWMPLASLVCDFDAALASRSRGYASMSHGRSRWRRSDVVRMDVLVAGEPVDGLASVAHTSEVSVRARTVAAKLREALPRQLFKVAVQVAVGGRVIASEHIAAMSKNVLAKCYGGDITRKKKLLKKQQVGKKRMQAHGRVVVPQAAYLAVLQRQD</sequence>